<dbReference type="PANTHER" id="PTHR30373">
    <property type="entry name" value="UPF0603 PROTEIN YGCG"/>
    <property type="match status" value="1"/>
</dbReference>
<feature type="domain" description="TPM" evidence="2">
    <location>
        <begin position="36"/>
        <end position="158"/>
    </location>
</feature>
<evidence type="ECO:0000259" key="2">
    <source>
        <dbReference type="Pfam" id="PF04536"/>
    </source>
</evidence>
<dbReference type="PANTHER" id="PTHR30373:SF2">
    <property type="entry name" value="UPF0603 PROTEIN YGCG"/>
    <property type="match status" value="1"/>
</dbReference>
<dbReference type="AlphaFoldDB" id="A0A1R4JH45"/>
<keyword evidence="1" id="KW-1133">Transmembrane helix</keyword>
<organism evidence="3 4">
    <name type="scientific">Marinilactibacillus psychrotolerans 42ea</name>
    <dbReference type="NCBI Taxonomy" id="1255609"/>
    <lineage>
        <taxon>Bacteria</taxon>
        <taxon>Bacillati</taxon>
        <taxon>Bacillota</taxon>
        <taxon>Bacilli</taxon>
        <taxon>Lactobacillales</taxon>
        <taxon>Carnobacteriaceae</taxon>
        <taxon>Marinilactibacillus</taxon>
    </lineage>
</organism>
<evidence type="ECO:0000313" key="4">
    <source>
        <dbReference type="Proteomes" id="UP000195611"/>
    </source>
</evidence>
<dbReference type="Proteomes" id="UP000195611">
    <property type="component" value="Unassembled WGS sequence"/>
</dbReference>
<dbReference type="Gene3D" id="3.10.310.50">
    <property type="match status" value="1"/>
</dbReference>
<feature type="transmembrane region" description="Helical" evidence="1">
    <location>
        <begin position="189"/>
        <end position="206"/>
    </location>
</feature>
<dbReference type="Pfam" id="PF04536">
    <property type="entry name" value="TPM_phosphatase"/>
    <property type="match status" value="1"/>
</dbReference>
<dbReference type="InterPro" id="IPR007621">
    <property type="entry name" value="TPM_dom"/>
</dbReference>
<reference evidence="3 4" key="1">
    <citation type="submission" date="2017-02" db="EMBL/GenBank/DDBJ databases">
        <authorList>
            <person name="Peterson S.W."/>
        </authorList>
    </citation>
    <scope>NUCLEOTIDE SEQUENCE [LARGE SCALE GENOMIC DNA]</scope>
    <source>
        <strain evidence="3 4">42ea</strain>
    </source>
</reference>
<dbReference type="EMBL" id="FUKW01000077">
    <property type="protein sequence ID" value="SJN31322.1"/>
    <property type="molecule type" value="Genomic_DNA"/>
</dbReference>
<evidence type="ECO:0000313" key="3">
    <source>
        <dbReference type="EMBL" id="SJN31322.1"/>
    </source>
</evidence>
<protein>
    <submittedName>
        <fullName evidence="3">Beta-propeller domains of methanol dehydrogenase type</fullName>
    </submittedName>
</protein>
<dbReference type="RefSeq" id="WP_226910098.1">
    <property type="nucleotide sequence ID" value="NZ_FUKW01000077.1"/>
</dbReference>
<name>A0A1R4JH45_9LACT</name>
<gene>
    <name evidence="3" type="ORF">FM115_05445</name>
</gene>
<sequence>MKKSIILVLGILFVMFNPIMTVSASTLPEASTDFYVYDEADIVDSEVENFILNVNRNYENTDEQPQIVVAAVESLDGLSVEEYATELFTKWEIGQEDSDNGVLLLISESDREIRIEVGYGLEGAITDASAGRMIDSQMDALGADDYSTAVEGIFTNIAQSVNEEYGYDQEEILGFVPEPQESSSDSENNYWIILVVLILFVGRFIGGNRGGRGRGGGFGGGYYGGFGGGSSNGGSSGSFGGGGMSGGGGSSRGF</sequence>
<evidence type="ECO:0000256" key="1">
    <source>
        <dbReference type="SAM" id="Phobius"/>
    </source>
</evidence>
<proteinExistence type="predicted"/>
<accession>A0A1R4JH45</accession>
<keyword evidence="1" id="KW-0472">Membrane</keyword>
<keyword evidence="1" id="KW-0812">Transmembrane</keyword>